<evidence type="ECO:0000256" key="4">
    <source>
        <dbReference type="ARBA" id="ARBA00023212"/>
    </source>
</evidence>
<feature type="compositionally biased region" description="Acidic residues" evidence="7">
    <location>
        <begin position="490"/>
        <end position="507"/>
    </location>
</feature>
<reference evidence="8" key="1">
    <citation type="submission" date="2015-12" db="EMBL/GenBank/DDBJ databases">
        <title>De novo transcriptome assembly of four potential Pierce s Disease insect vectors from Arizona vineyards.</title>
        <authorList>
            <person name="Tassone E.E."/>
        </authorList>
    </citation>
    <scope>NUCLEOTIDE SEQUENCE</scope>
</reference>
<dbReference type="InterPro" id="IPR006802">
    <property type="entry name" value="Radial_spoke"/>
</dbReference>
<evidence type="ECO:0000256" key="2">
    <source>
        <dbReference type="ARBA" id="ARBA00022490"/>
    </source>
</evidence>
<keyword evidence="2" id="KW-0963">Cytoplasm</keyword>
<evidence type="ECO:0000256" key="1">
    <source>
        <dbReference type="ARBA" id="ARBA00004430"/>
    </source>
</evidence>
<keyword evidence="6" id="KW-0175">Coiled coil</keyword>
<gene>
    <name evidence="8" type="ORF">g.39475</name>
</gene>
<evidence type="ECO:0000256" key="7">
    <source>
        <dbReference type="SAM" id="MobiDB-lite"/>
    </source>
</evidence>
<evidence type="ECO:0000313" key="8">
    <source>
        <dbReference type="EMBL" id="JAS17752.1"/>
    </source>
</evidence>
<dbReference type="EMBL" id="GEDC01019546">
    <property type="protein sequence ID" value="JAS17752.1"/>
    <property type="molecule type" value="Transcribed_RNA"/>
</dbReference>
<proteinExistence type="predicted"/>
<evidence type="ECO:0000256" key="5">
    <source>
        <dbReference type="ARBA" id="ARBA00023273"/>
    </source>
</evidence>
<keyword evidence="4" id="KW-0206">Cytoskeleton</keyword>
<feature type="region of interest" description="Disordered" evidence="7">
    <location>
        <begin position="490"/>
        <end position="517"/>
    </location>
</feature>
<dbReference type="GO" id="GO:0060294">
    <property type="term" value="P:cilium movement involved in cell motility"/>
    <property type="evidence" value="ECO:0007669"/>
    <property type="project" value="InterPro"/>
</dbReference>
<dbReference type="AlphaFoldDB" id="A0A1B6CW71"/>
<evidence type="ECO:0000256" key="3">
    <source>
        <dbReference type="ARBA" id="ARBA00023069"/>
    </source>
</evidence>
<dbReference type="PANTHER" id="PTHR13159">
    <property type="entry name" value="RADIAL SPOKEHEAD-RELATED"/>
    <property type="match status" value="1"/>
</dbReference>
<dbReference type="PANTHER" id="PTHR13159:SF0">
    <property type="entry name" value="RADIAL SPOKE HEAD 6 HOMOLOG A"/>
    <property type="match status" value="1"/>
</dbReference>
<comment type="subcellular location">
    <subcellularLocation>
        <location evidence="1">Cytoplasm</location>
        <location evidence="1">Cytoskeleton</location>
        <location evidence="1">Cilium axoneme</location>
    </subcellularLocation>
</comment>
<feature type="region of interest" description="Disordered" evidence="7">
    <location>
        <begin position="612"/>
        <end position="651"/>
    </location>
</feature>
<accession>A0A1B6CW71</accession>
<feature type="coiled-coil region" evidence="6">
    <location>
        <begin position="231"/>
        <end position="261"/>
    </location>
</feature>
<feature type="compositionally biased region" description="Basic and acidic residues" evidence="7">
    <location>
        <begin position="508"/>
        <end position="517"/>
    </location>
</feature>
<organism evidence="8">
    <name type="scientific">Clastoptera arizonana</name>
    <name type="common">Arizona spittle bug</name>
    <dbReference type="NCBI Taxonomy" id="38151"/>
    <lineage>
        <taxon>Eukaryota</taxon>
        <taxon>Metazoa</taxon>
        <taxon>Ecdysozoa</taxon>
        <taxon>Arthropoda</taxon>
        <taxon>Hexapoda</taxon>
        <taxon>Insecta</taxon>
        <taxon>Pterygota</taxon>
        <taxon>Neoptera</taxon>
        <taxon>Paraneoptera</taxon>
        <taxon>Hemiptera</taxon>
        <taxon>Auchenorrhyncha</taxon>
        <taxon>Cercopoidea</taxon>
        <taxon>Clastopteridae</taxon>
        <taxon>Clastoptera</taxon>
    </lineage>
</organism>
<name>A0A1B6CW71_9HEMI</name>
<keyword evidence="5" id="KW-0966">Cell projection</keyword>
<evidence type="ECO:0008006" key="9">
    <source>
        <dbReference type="Google" id="ProtNLM"/>
    </source>
</evidence>
<dbReference type="CDD" id="cd22963">
    <property type="entry name" value="DD_CrRSP4-like"/>
    <property type="match status" value="1"/>
</dbReference>
<keyword evidence="3" id="KW-0969">Cilium</keyword>
<dbReference type="GO" id="GO:0035082">
    <property type="term" value="P:axoneme assembly"/>
    <property type="evidence" value="ECO:0007669"/>
    <property type="project" value="TreeGrafter"/>
</dbReference>
<evidence type="ECO:0000256" key="6">
    <source>
        <dbReference type="SAM" id="Coils"/>
    </source>
</evidence>
<sequence>MESEHSLSYLGSLEQKESKKSTLTKDFDSMQGDNFSIKEKYDNINKNLPNLEHDINQGILFLKQKGNNNLSVWSHLNEILRKLLSEKPENVIDYFEEYSRQIKQDRYVQQYGYIQNVFIQPDQLEYSKKLLELLKEIKLYDEESTDIINEEEDTTQRFNKRKNDLIEVFWYFSQGNINLPDTELFAINISMKKLMKDNSLHNPRFWGKVFGLKSNYFILECELSFEEITKRNQENEEDTLLKEENSKLREEESIKLQQELETNAIIEEVNTWLAMEQEEYTLREKSTVEDINEDITNINVEEEIFNEEIKNEDEEGELHSSSEVNNVGSTSSRSEANIDHFVNENIDEGTDEALPERKEEETNQQLSLLPPLPSPKKILSFKIPLTLKPILKIKKTIPTEKFGEGVNKKVFFVCSDPGAEWTELPMATPQEICIARQLKIYFTGNLDAEIDSYPMFPGKEMNYLRAQIARISASTQISPLGFYSFKIRNEEEEEEEEEEDEEVEEEEDGKKSKEYDKEIGPQLLTSLSEDVLLDGNPTWKVSKSSYYNEAIAIAKSSLWPGAYAFAIDKKFDNVYIGDGHKNSSNRFFPTALPYPEYEYQLGPEIMEVVDPSVELEENWQEQHKKKPPPKPEEEEEEEAEEEEEEEDDEDD</sequence>
<feature type="region of interest" description="Disordered" evidence="7">
    <location>
        <begin position="312"/>
        <end position="339"/>
    </location>
</feature>
<dbReference type="Pfam" id="PF04712">
    <property type="entry name" value="Radial_spoke"/>
    <property type="match status" value="2"/>
</dbReference>
<dbReference type="GO" id="GO:0001534">
    <property type="term" value="C:radial spoke"/>
    <property type="evidence" value="ECO:0007669"/>
    <property type="project" value="InterPro"/>
</dbReference>
<feature type="compositionally biased region" description="Acidic residues" evidence="7">
    <location>
        <begin position="632"/>
        <end position="651"/>
    </location>
</feature>
<protein>
    <recommendedName>
        <fullName evidence="9">Radial spoke head protein 4 homolog A</fullName>
    </recommendedName>
</protein>
<feature type="compositionally biased region" description="Polar residues" evidence="7">
    <location>
        <begin position="319"/>
        <end position="335"/>
    </location>
</feature>